<dbReference type="GO" id="GO:0005524">
    <property type="term" value="F:ATP binding"/>
    <property type="evidence" value="ECO:0007669"/>
    <property type="project" value="UniProtKB-UniRule"/>
</dbReference>
<evidence type="ECO:0000256" key="9">
    <source>
        <dbReference type="ARBA" id="ARBA00022842"/>
    </source>
</evidence>
<keyword evidence="5 11" id="KW-0479">Metal-binding</keyword>
<dbReference type="RefSeq" id="WP_041101169.1">
    <property type="nucleotide sequence ID" value="NZ_AP012547.1"/>
</dbReference>
<dbReference type="OrthoDB" id="9805698at2"/>
<protein>
    <recommendedName>
        <fullName evidence="11">Multifunctional CCA protein</fullName>
    </recommendedName>
    <domain>
        <recommendedName>
            <fullName evidence="11">CCA-adding enzyme</fullName>
            <ecNumber evidence="11">2.7.7.72</ecNumber>
        </recommendedName>
        <alternativeName>
            <fullName evidence="11">CCA tRNA nucleotidyltransferase</fullName>
        </alternativeName>
        <alternativeName>
            <fullName evidence="11">tRNA CCA-pyrophosphorylase</fullName>
        </alternativeName>
        <alternativeName>
            <fullName evidence="11">tRNA adenylyl-/cytidylyl-transferase</fullName>
        </alternativeName>
        <alternativeName>
            <fullName evidence="11">tRNA nucleotidyltransferase</fullName>
        </alternativeName>
        <alternativeName>
            <fullName evidence="11">tRNA-NT</fullName>
        </alternativeName>
    </domain>
    <domain>
        <recommendedName>
            <fullName evidence="11">2'-nucleotidase</fullName>
            <ecNumber evidence="11">3.1.3.-</ecNumber>
        </recommendedName>
    </domain>
    <domain>
        <recommendedName>
            <fullName evidence="11">2',3'-cyclic phosphodiesterase</fullName>
            <ecNumber evidence="11">3.1.4.-</ecNumber>
        </recommendedName>
    </domain>
    <domain>
        <recommendedName>
            <fullName evidence="11">Phosphatase</fullName>
        </recommendedName>
    </domain>
</protein>
<organism evidence="13 14">
    <name type="scientific">Sulfuritalea hydrogenivorans sk43H</name>
    <dbReference type="NCBI Taxonomy" id="1223802"/>
    <lineage>
        <taxon>Bacteria</taxon>
        <taxon>Pseudomonadati</taxon>
        <taxon>Pseudomonadota</taxon>
        <taxon>Betaproteobacteria</taxon>
        <taxon>Nitrosomonadales</taxon>
        <taxon>Sterolibacteriaceae</taxon>
        <taxon>Sulfuritalea</taxon>
    </lineage>
</organism>
<sequence length="406" mass="44708">MEIYAVGGAVRDELMGLAVKDRDWVVVGATPQDMLAQGFVPVGRDFPVFLHPQTHEEYALARTERKTAPGYAGFAFHAAPGVTLEQDLVRRDLTINAMARGETGAIIDPHNGRADLAARVLRHVSPAFAEDPVRILRVARFAARFTDFSIAAETLRLMRDMVAAGEVDALVSERVWQELARGLMEAKPSRMFDVLRECGALARLLPELDALWGVPQRADYHPEVDTGVHVMMVIDMAARLSAALPARFAALTHDLGKGRTPADILPRHHGHELKSLAMVEAVCERLRVPTDCRDVARLVARFHGDMHRVAELRPETQLTLLERCDALRRPERFELILLACEADYRGRLGWEERDYVQAAAWRAALAAVRAIDAGAIAGATADPRAIPGNIGAARVEALRTLRAASR</sequence>
<feature type="binding site" evidence="11">
    <location>
        <position position="140"/>
    </location>
    <ligand>
        <name>CTP</name>
        <dbReference type="ChEBI" id="CHEBI:37563"/>
    </ligand>
</feature>
<evidence type="ECO:0000256" key="7">
    <source>
        <dbReference type="ARBA" id="ARBA00022800"/>
    </source>
</evidence>
<dbReference type="GO" id="GO:0004112">
    <property type="term" value="F:cyclic-nucleotide phosphodiesterase activity"/>
    <property type="evidence" value="ECO:0007669"/>
    <property type="project" value="UniProtKB-UniRule"/>
</dbReference>
<dbReference type="PIRSF" id="PIRSF000813">
    <property type="entry name" value="CCA_bact"/>
    <property type="match status" value="1"/>
</dbReference>
<dbReference type="PANTHER" id="PTHR47545">
    <property type="entry name" value="MULTIFUNCTIONAL CCA PROTEIN"/>
    <property type="match status" value="1"/>
</dbReference>
<dbReference type="EC" id="2.7.7.72" evidence="11"/>
<dbReference type="GO" id="GO:0000049">
    <property type="term" value="F:tRNA binding"/>
    <property type="evidence" value="ECO:0007669"/>
    <property type="project" value="UniProtKB-UniRule"/>
</dbReference>
<evidence type="ECO:0000256" key="8">
    <source>
        <dbReference type="ARBA" id="ARBA00022840"/>
    </source>
</evidence>
<keyword evidence="10 11" id="KW-0694">RNA-binding</keyword>
<comment type="similarity">
    <text evidence="11">Belongs to the tRNA nucleotidyltransferase/poly(A) polymerase family. Bacterial CCA-adding enzyme type 1 subfamily.</text>
</comment>
<dbReference type="GO" id="GO:0042245">
    <property type="term" value="P:RNA repair"/>
    <property type="evidence" value="ECO:0007669"/>
    <property type="project" value="UniProtKB-KW"/>
</dbReference>
<dbReference type="Pfam" id="PF01743">
    <property type="entry name" value="PolyA_pol"/>
    <property type="match status" value="1"/>
</dbReference>
<dbReference type="InterPro" id="IPR032828">
    <property type="entry name" value="PolyA_RNA-bd"/>
</dbReference>
<dbReference type="InterPro" id="IPR043519">
    <property type="entry name" value="NT_sf"/>
</dbReference>
<dbReference type="InterPro" id="IPR012006">
    <property type="entry name" value="CCA_bact"/>
</dbReference>
<dbReference type="InterPro" id="IPR002646">
    <property type="entry name" value="PolA_pol_head_dom"/>
</dbReference>
<evidence type="ECO:0000256" key="2">
    <source>
        <dbReference type="ARBA" id="ARBA00022679"/>
    </source>
</evidence>
<comment type="miscellaneous">
    <text evidence="11">A single active site specifically recognizes both ATP and CTP and is responsible for their addition.</text>
</comment>
<feature type="binding site" evidence="11">
    <location>
        <position position="21"/>
    </location>
    <ligand>
        <name>Mg(2+)</name>
        <dbReference type="ChEBI" id="CHEBI:18420"/>
    </ligand>
</feature>
<keyword evidence="1 11" id="KW-0533">Nickel</keyword>
<keyword evidence="9 11" id="KW-0460">Magnesium</keyword>
<dbReference type="EC" id="3.1.4.-" evidence="11"/>
<dbReference type="CDD" id="cd00077">
    <property type="entry name" value="HDc"/>
    <property type="match status" value="1"/>
</dbReference>
<dbReference type="InterPro" id="IPR006674">
    <property type="entry name" value="HD_domain"/>
</dbReference>
<dbReference type="InterPro" id="IPR003607">
    <property type="entry name" value="HD/PDEase_dom"/>
</dbReference>
<comment type="function">
    <text evidence="11">Catalyzes the addition and repair of the essential 3'-terminal CCA sequence in tRNAs without using a nucleic acid template. Adds these three nucleotides in the order of C, C, and A to the tRNA nucleotide-73, using CTP and ATP as substrates and producing inorganic pyrophosphate. tRNA 3'-terminal CCA addition is required both for tRNA processing and repair. Also involved in tRNA surveillance by mediating tandem CCA addition to generate a CCACCA at the 3' terminus of unstable tRNAs. While stable tRNAs receive only 3'-terminal CCA, unstable tRNAs are marked with CCACCA and rapidly degraded.</text>
</comment>
<keyword evidence="8 11" id="KW-0067">ATP-binding</keyword>
<evidence type="ECO:0000313" key="14">
    <source>
        <dbReference type="Proteomes" id="UP000031637"/>
    </source>
</evidence>
<keyword evidence="7 11" id="KW-0692">RNA repair</keyword>
<feature type="binding site" evidence="11">
    <location>
        <position position="91"/>
    </location>
    <ligand>
        <name>CTP</name>
        <dbReference type="ChEBI" id="CHEBI:37563"/>
    </ligand>
</feature>
<evidence type="ECO:0000256" key="11">
    <source>
        <dbReference type="HAMAP-Rule" id="MF_01261"/>
    </source>
</evidence>
<keyword evidence="4 11" id="KW-0548">Nucleotidyltransferase</keyword>
<dbReference type="Pfam" id="PF01966">
    <property type="entry name" value="HD"/>
    <property type="match status" value="1"/>
</dbReference>
<dbReference type="HAMAP" id="MF_01262">
    <property type="entry name" value="CCA_bact_type2"/>
    <property type="match status" value="1"/>
</dbReference>
<name>W0SKD2_9PROT</name>
<dbReference type="CDD" id="cd05398">
    <property type="entry name" value="NT_ClassII-CCAase"/>
    <property type="match status" value="1"/>
</dbReference>
<comment type="domain">
    <text evidence="11">Comprises two domains: an N-terminal domain containing the nucleotidyltransferase activity and a C-terminal HD domain associated with both phosphodiesterase and phosphatase activities.</text>
</comment>
<keyword evidence="11" id="KW-0511">Multifunctional enzyme</keyword>
<gene>
    <name evidence="11" type="primary">cca</name>
    <name evidence="13" type="ORF">SUTH_03572</name>
</gene>
<feature type="binding site" evidence="11">
    <location>
        <position position="8"/>
    </location>
    <ligand>
        <name>ATP</name>
        <dbReference type="ChEBI" id="CHEBI:30616"/>
    </ligand>
</feature>
<dbReference type="AlphaFoldDB" id="W0SKD2"/>
<feature type="binding site" evidence="11">
    <location>
        <position position="8"/>
    </location>
    <ligand>
        <name>CTP</name>
        <dbReference type="ChEBI" id="CHEBI:37563"/>
    </ligand>
</feature>
<dbReference type="GO" id="GO:0160016">
    <property type="term" value="F:CCACCA tRNA nucleotidyltransferase activity"/>
    <property type="evidence" value="ECO:0007669"/>
    <property type="project" value="RHEA"/>
</dbReference>
<dbReference type="STRING" id="1223802.SUTH_03572"/>
<dbReference type="GO" id="GO:0016791">
    <property type="term" value="F:phosphatase activity"/>
    <property type="evidence" value="ECO:0007669"/>
    <property type="project" value="UniProtKB-UniRule"/>
</dbReference>
<dbReference type="EC" id="3.1.3.-" evidence="11"/>
<feature type="binding site" evidence="11">
    <location>
        <position position="11"/>
    </location>
    <ligand>
        <name>ATP</name>
        <dbReference type="ChEBI" id="CHEBI:30616"/>
    </ligand>
</feature>
<dbReference type="NCBIfam" id="NF008137">
    <property type="entry name" value="PRK10885.1"/>
    <property type="match status" value="1"/>
</dbReference>
<proteinExistence type="inferred from homology"/>
<feature type="binding site" evidence="11">
    <location>
        <position position="137"/>
    </location>
    <ligand>
        <name>CTP</name>
        <dbReference type="ChEBI" id="CHEBI:37563"/>
    </ligand>
</feature>
<comment type="subunit">
    <text evidence="11">Monomer. Can also form homodimers and oligomers.</text>
</comment>
<comment type="cofactor">
    <cofactor evidence="11">
        <name>Ni(2+)</name>
        <dbReference type="ChEBI" id="CHEBI:49786"/>
    </cofactor>
    <text evidence="11">Nickel for phosphatase activity.</text>
</comment>
<feature type="domain" description="HD" evidence="12">
    <location>
        <begin position="226"/>
        <end position="327"/>
    </location>
</feature>
<dbReference type="GO" id="GO:0000287">
    <property type="term" value="F:magnesium ion binding"/>
    <property type="evidence" value="ECO:0007669"/>
    <property type="project" value="UniProtKB-UniRule"/>
</dbReference>
<keyword evidence="11 13" id="KW-0378">Hydrolase</keyword>
<dbReference type="Pfam" id="PF12627">
    <property type="entry name" value="PolyA_pol_RNAbd"/>
    <property type="match status" value="1"/>
</dbReference>
<accession>W0SKD2</accession>
<comment type="catalytic activity">
    <reaction evidence="11">
        <text>a tRNA with a 3' CCA end + 2 CTP + ATP = a tRNA with a 3' CCACCA end + 3 diphosphate</text>
        <dbReference type="Rhea" id="RHEA:76235"/>
        <dbReference type="Rhea" id="RHEA-COMP:10468"/>
        <dbReference type="Rhea" id="RHEA-COMP:18655"/>
        <dbReference type="ChEBI" id="CHEBI:30616"/>
        <dbReference type="ChEBI" id="CHEBI:33019"/>
        <dbReference type="ChEBI" id="CHEBI:37563"/>
        <dbReference type="ChEBI" id="CHEBI:83071"/>
        <dbReference type="ChEBI" id="CHEBI:195187"/>
    </reaction>
</comment>
<dbReference type="EMBL" id="AP012547">
    <property type="protein sequence ID" value="BAO31342.1"/>
    <property type="molecule type" value="Genomic_DNA"/>
</dbReference>
<evidence type="ECO:0000259" key="12">
    <source>
        <dbReference type="PROSITE" id="PS51831"/>
    </source>
</evidence>
<feature type="binding site" evidence="11">
    <location>
        <position position="23"/>
    </location>
    <ligand>
        <name>Mg(2+)</name>
        <dbReference type="ChEBI" id="CHEBI:18420"/>
    </ligand>
</feature>
<comment type="catalytic activity">
    <reaction evidence="11">
        <text>a tRNA precursor + 2 CTP + ATP = a tRNA with a 3' CCA end + 3 diphosphate</text>
        <dbReference type="Rhea" id="RHEA:14433"/>
        <dbReference type="Rhea" id="RHEA-COMP:10465"/>
        <dbReference type="Rhea" id="RHEA-COMP:10468"/>
        <dbReference type="ChEBI" id="CHEBI:30616"/>
        <dbReference type="ChEBI" id="CHEBI:33019"/>
        <dbReference type="ChEBI" id="CHEBI:37563"/>
        <dbReference type="ChEBI" id="CHEBI:74896"/>
        <dbReference type="ChEBI" id="CHEBI:83071"/>
        <dbReference type="EC" id="2.7.7.72"/>
    </reaction>
</comment>
<keyword evidence="2 11" id="KW-0808">Transferase</keyword>
<reference evidence="13 14" key="1">
    <citation type="journal article" date="2014" name="Syst. Appl. Microbiol.">
        <title>Complete genomes of freshwater sulfur oxidizers Sulfuricella denitrificans skB26 and Sulfuritalea hydrogenivorans sk43H: genetic insights into the sulfur oxidation pathway of betaproteobacteria.</title>
        <authorList>
            <person name="Watanabe T."/>
            <person name="Kojima H."/>
            <person name="Fukui M."/>
        </authorList>
    </citation>
    <scope>NUCLEOTIDE SEQUENCE [LARGE SCALE GENOMIC DNA]</scope>
    <source>
        <strain evidence="13">DSM22779</strain>
    </source>
</reference>
<dbReference type="KEGG" id="shd:SUTH_03572"/>
<dbReference type="PANTHER" id="PTHR47545:SF1">
    <property type="entry name" value="MULTIFUNCTIONAL CCA PROTEIN"/>
    <property type="match status" value="1"/>
</dbReference>
<evidence type="ECO:0000256" key="4">
    <source>
        <dbReference type="ARBA" id="ARBA00022695"/>
    </source>
</evidence>
<evidence type="ECO:0000256" key="5">
    <source>
        <dbReference type="ARBA" id="ARBA00022723"/>
    </source>
</evidence>
<dbReference type="Gene3D" id="3.30.460.10">
    <property type="entry name" value="Beta Polymerase, domain 2"/>
    <property type="match status" value="1"/>
</dbReference>
<dbReference type="InterPro" id="IPR050124">
    <property type="entry name" value="tRNA_CCA-adding_enzyme"/>
</dbReference>
<feature type="binding site" evidence="11">
    <location>
        <position position="137"/>
    </location>
    <ligand>
        <name>ATP</name>
        <dbReference type="ChEBI" id="CHEBI:30616"/>
    </ligand>
</feature>
<feature type="binding site" evidence="11">
    <location>
        <position position="91"/>
    </location>
    <ligand>
        <name>ATP</name>
        <dbReference type="ChEBI" id="CHEBI:30616"/>
    </ligand>
</feature>
<evidence type="ECO:0000256" key="10">
    <source>
        <dbReference type="ARBA" id="ARBA00022884"/>
    </source>
</evidence>
<dbReference type="GO" id="GO:0001680">
    <property type="term" value="P:tRNA 3'-terminal CCA addition"/>
    <property type="evidence" value="ECO:0007669"/>
    <property type="project" value="UniProtKB-UniRule"/>
</dbReference>
<dbReference type="HOGENOM" id="CLU_015961_1_1_4"/>
<evidence type="ECO:0000313" key="13">
    <source>
        <dbReference type="EMBL" id="BAO31342.1"/>
    </source>
</evidence>
<keyword evidence="6 11" id="KW-0547">Nucleotide-binding</keyword>
<dbReference type="GO" id="GO:0004810">
    <property type="term" value="F:CCA tRNA nucleotidyltransferase activity"/>
    <property type="evidence" value="ECO:0007669"/>
    <property type="project" value="UniProtKB-UniRule"/>
</dbReference>
<feature type="binding site" evidence="11">
    <location>
        <position position="140"/>
    </location>
    <ligand>
        <name>ATP</name>
        <dbReference type="ChEBI" id="CHEBI:30616"/>
    </ligand>
</feature>
<keyword evidence="14" id="KW-1185">Reference proteome</keyword>
<comment type="cofactor">
    <cofactor evidence="11">
        <name>Mg(2+)</name>
        <dbReference type="ChEBI" id="CHEBI:18420"/>
    </cofactor>
    <text evidence="11">Magnesium is required for nucleotidyltransferase activity.</text>
</comment>
<dbReference type="HAMAP" id="MF_01261">
    <property type="entry name" value="CCA_bact_type1"/>
    <property type="match status" value="1"/>
</dbReference>
<dbReference type="SUPFAM" id="SSF81301">
    <property type="entry name" value="Nucleotidyltransferase"/>
    <property type="match status" value="1"/>
</dbReference>
<dbReference type="Proteomes" id="UP000031637">
    <property type="component" value="Chromosome"/>
</dbReference>
<evidence type="ECO:0000256" key="1">
    <source>
        <dbReference type="ARBA" id="ARBA00022596"/>
    </source>
</evidence>
<evidence type="ECO:0000256" key="3">
    <source>
        <dbReference type="ARBA" id="ARBA00022694"/>
    </source>
</evidence>
<keyword evidence="3 11" id="KW-0819">tRNA processing</keyword>
<evidence type="ECO:0000256" key="6">
    <source>
        <dbReference type="ARBA" id="ARBA00022741"/>
    </source>
</evidence>
<dbReference type="SUPFAM" id="SSF81891">
    <property type="entry name" value="Poly A polymerase C-terminal region-like"/>
    <property type="match status" value="1"/>
</dbReference>
<dbReference type="Gene3D" id="1.10.3090.10">
    <property type="entry name" value="cca-adding enzyme, domain 2"/>
    <property type="match status" value="1"/>
</dbReference>
<feature type="binding site" evidence="11">
    <location>
        <position position="11"/>
    </location>
    <ligand>
        <name>CTP</name>
        <dbReference type="ChEBI" id="CHEBI:37563"/>
    </ligand>
</feature>
<dbReference type="PROSITE" id="PS51831">
    <property type="entry name" value="HD"/>
    <property type="match status" value="1"/>
</dbReference>